<keyword evidence="2" id="KW-1185">Reference proteome</keyword>
<protein>
    <submittedName>
        <fullName evidence="1">Uncharacterized protein</fullName>
    </submittedName>
</protein>
<sequence>MGLYMLRSMKLIGFMMEVETSSARLLYMDIHEVWIVIWEENV</sequence>
<gene>
    <name evidence="1" type="ORF">F383_07033</name>
</gene>
<evidence type="ECO:0000313" key="2">
    <source>
        <dbReference type="Proteomes" id="UP000032142"/>
    </source>
</evidence>
<dbReference type="EMBL" id="KN424314">
    <property type="protein sequence ID" value="KHG23252.1"/>
    <property type="molecule type" value="Genomic_DNA"/>
</dbReference>
<reference evidence="2" key="1">
    <citation type="submission" date="2014-09" db="EMBL/GenBank/DDBJ databases">
        <authorList>
            <person name="Mudge J."/>
            <person name="Ramaraj T."/>
            <person name="Lindquist I.E."/>
            <person name="Bharti A.K."/>
            <person name="Sundararajan A."/>
            <person name="Cameron C.T."/>
            <person name="Woodward J.E."/>
            <person name="May G.D."/>
            <person name="Brubaker C."/>
            <person name="Broadhvest J."/>
            <person name="Wilkins T.A."/>
        </authorList>
    </citation>
    <scope>NUCLEOTIDE SEQUENCE</scope>
    <source>
        <strain evidence="2">cv. AKA8401</strain>
    </source>
</reference>
<organism evidence="1 2">
    <name type="scientific">Gossypium arboreum</name>
    <name type="common">Tree cotton</name>
    <name type="synonym">Gossypium nanking</name>
    <dbReference type="NCBI Taxonomy" id="29729"/>
    <lineage>
        <taxon>Eukaryota</taxon>
        <taxon>Viridiplantae</taxon>
        <taxon>Streptophyta</taxon>
        <taxon>Embryophyta</taxon>
        <taxon>Tracheophyta</taxon>
        <taxon>Spermatophyta</taxon>
        <taxon>Magnoliopsida</taxon>
        <taxon>eudicotyledons</taxon>
        <taxon>Gunneridae</taxon>
        <taxon>Pentapetalae</taxon>
        <taxon>rosids</taxon>
        <taxon>malvids</taxon>
        <taxon>Malvales</taxon>
        <taxon>Malvaceae</taxon>
        <taxon>Malvoideae</taxon>
        <taxon>Gossypium</taxon>
    </lineage>
</organism>
<accession>A0A0B0PE98</accession>
<name>A0A0B0PE98_GOSAR</name>
<proteinExistence type="predicted"/>
<evidence type="ECO:0000313" key="1">
    <source>
        <dbReference type="EMBL" id="KHG23252.1"/>
    </source>
</evidence>
<dbReference type="Proteomes" id="UP000032142">
    <property type="component" value="Unassembled WGS sequence"/>
</dbReference>
<dbReference type="AlphaFoldDB" id="A0A0B0PE98"/>